<name>A0A4Q0XZT8_9BACT</name>
<dbReference type="RefSeq" id="WP_129082279.1">
    <property type="nucleotide sequence ID" value="NZ_CP041070.1"/>
</dbReference>
<dbReference type="PANTHER" id="PTHR41247:SF1">
    <property type="entry name" value="HTH-TYPE TRANSCRIPTIONAL REPRESSOR YCNK"/>
    <property type="match status" value="1"/>
</dbReference>
<dbReference type="SUPFAM" id="SSF160387">
    <property type="entry name" value="NosL/MerB-like"/>
    <property type="match status" value="2"/>
</dbReference>
<comment type="caution">
    <text evidence="1">The sequence shown here is derived from an EMBL/GenBank/DDBJ whole genome shotgun (WGS) entry which is preliminary data.</text>
</comment>
<dbReference type="PANTHER" id="PTHR41247">
    <property type="entry name" value="HTH-TYPE TRANSCRIPTIONAL REPRESSOR YCNK"/>
    <property type="match status" value="1"/>
</dbReference>
<organism evidence="1 2">
    <name type="scientific">Halarcobacter anaerophilus</name>
    <dbReference type="NCBI Taxonomy" id="877500"/>
    <lineage>
        <taxon>Bacteria</taxon>
        <taxon>Pseudomonadati</taxon>
        <taxon>Campylobacterota</taxon>
        <taxon>Epsilonproteobacteria</taxon>
        <taxon>Campylobacterales</taxon>
        <taxon>Arcobacteraceae</taxon>
        <taxon>Halarcobacter</taxon>
    </lineage>
</organism>
<evidence type="ECO:0000313" key="2">
    <source>
        <dbReference type="Proteomes" id="UP000290191"/>
    </source>
</evidence>
<protein>
    <recommendedName>
        <fullName evidence="3">NosL family protein</fullName>
    </recommendedName>
</protein>
<dbReference type="AlphaFoldDB" id="A0A4Q0XZT8"/>
<keyword evidence="2" id="KW-1185">Reference proteome</keyword>
<accession>A0A4Q0XZT8</accession>
<dbReference type="Proteomes" id="UP000290191">
    <property type="component" value="Unassembled WGS sequence"/>
</dbReference>
<dbReference type="Gene3D" id="3.30.70.2050">
    <property type="match status" value="2"/>
</dbReference>
<reference evidence="1 2" key="1">
    <citation type="submission" date="2017-10" db="EMBL/GenBank/DDBJ databases">
        <title>Genomics of the genus Arcobacter.</title>
        <authorList>
            <person name="Perez-Cataluna A."/>
            <person name="Figueras M.J."/>
        </authorList>
    </citation>
    <scope>NUCLEOTIDE SEQUENCE [LARGE SCALE GENOMIC DNA]</scope>
    <source>
        <strain evidence="1 2">DSM 24636</strain>
    </source>
</reference>
<sequence length="376" mass="43428">MKKTFFTLLFFTSFIFSTTLLGSSLNKIEYLQKGDEKYWCPISGLSLKENYKTSLSSTLNNGRKRQYASLTCLAKDNEEYGIDLDNIEAVDYNSLKRVNAKKAFFVVGSKIKAKISKTSKLAFEKEEDAKKFIKQNGGKLMSFDEAFDLAKKSLKDDFKKLKTVNKKKIYPKGKKIFEKRCSKDIDPTDYLEINELKADIQKNNLCKKLKESQLQTVALYLWDVKRFGDLGEVKNRVVVEEHEKCPVCGMFVAKYPRWAAQIIYSHGNHEHKFSFDGVKDLMKFYFDPKRWINADSHLINKSNIKEVKVTDYYSQEAIDGKKAYYVIGSDVYGPMGHELIPFKNLSDAKTFKADHSGKVIIEFSKLKEEDIYKLDE</sequence>
<proteinExistence type="predicted"/>
<dbReference type="OrthoDB" id="982633at2"/>
<evidence type="ECO:0000313" key="1">
    <source>
        <dbReference type="EMBL" id="RXJ62685.1"/>
    </source>
</evidence>
<dbReference type="InterPro" id="IPR008719">
    <property type="entry name" value="N2O_reductase_NosL"/>
</dbReference>
<gene>
    <name evidence="1" type="ORF">CRV06_09470</name>
</gene>
<dbReference type="Pfam" id="PF05573">
    <property type="entry name" value="NosL"/>
    <property type="match status" value="2"/>
</dbReference>
<evidence type="ECO:0008006" key="3">
    <source>
        <dbReference type="Google" id="ProtNLM"/>
    </source>
</evidence>
<dbReference type="EMBL" id="PDKO01000007">
    <property type="protein sequence ID" value="RXJ62685.1"/>
    <property type="molecule type" value="Genomic_DNA"/>
</dbReference>
<dbReference type="STRING" id="877500.GCA_000935065_02006"/>